<feature type="transmembrane region" description="Helical" evidence="1">
    <location>
        <begin position="38"/>
        <end position="60"/>
    </location>
</feature>
<organism evidence="2 3">
    <name type="scientific">Dehalococcoides mccartyi</name>
    <dbReference type="NCBI Taxonomy" id="61435"/>
    <lineage>
        <taxon>Bacteria</taxon>
        <taxon>Bacillati</taxon>
        <taxon>Chloroflexota</taxon>
        <taxon>Dehalococcoidia</taxon>
        <taxon>Dehalococcoidales</taxon>
        <taxon>Dehalococcoidaceae</taxon>
        <taxon>Dehalococcoides</taxon>
    </lineage>
</organism>
<keyword evidence="2" id="KW-0547">Nucleotide-binding</keyword>
<dbReference type="AlphaFoldDB" id="A0A2J1DTD9"/>
<keyword evidence="1" id="KW-0812">Transmembrane</keyword>
<reference evidence="2 3" key="1">
    <citation type="journal article" date="2017" name="FEMS Microbiol. Ecol.">
        <title>Reconstructed genomes of novel Dehalococcoides mccartyi strains from 1,2,3,4-tetrachlorodibenzo-p-dioxin-dechlorinating enrichment cultures reveal divergent reductive dehalogenase gene profiles.</title>
        <authorList>
            <person name="Dam H.T."/>
            <person name="Vollmers J."/>
            <person name="Kaster A.K."/>
            <person name="Haggblom M.M."/>
        </authorList>
    </citation>
    <scope>NUCLEOTIDE SEQUENCE [LARGE SCALE GENOMIC DNA]</scope>
    <source>
        <strain evidence="2 3">H1-3-2.001</strain>
    </source>
</reference>
<feature type="non-terminal residue" evidence="2">
    <location>
        <position position="1"/>
    </location>
</feature>
<dbReference type="GO" id="GO:0005524">
    <property type="term" value="F:ATP binding"/>
    <property type="evidence" value="ECO:0007669"/>
    <property type="project" value="UniProtKB-KW"/>
</dbReference>
<evidence type="ECO:0000313" key="3">
    <source>
        <dbReference type="Proteomes" id="UP000233649"/>
    </source>
</evidence>
<keyword evidence="1" id="KW-1133">Transmembrane helix</keyword>
<dbReference type="Proteomes" id="UP000233649">
    <property type="component" value="Unassembled WGS sequence"/>
</dbReference>
<evidence type="ECO:0000256" key="1">
    <source>
        <dbReference type="SAM" id="Phobius"/>
    </source>
</evidence>
<name>A0A2J1DTD9_9CHLR</name>
<sequence length="62" mass="6478">TVFTIIGPKLLGNATTKLFEGLVSKVMNAPGAGIDFTYIGNIVLILIGLYAVSAICSYIMGI</sequence>
<protein>
    <submittedName>
        <fullName evidence="2">ABC transporter ATP-binding protein</fullName>
    </submittedName>
</protein>
<proteinExistence type="predicted"/>
<gene>
    <name evidence="2" type="ORF">CVH13_01532</name>
</gene>
<accession>A0A2J1DTD9</accession>
<evidence type="ECO:0000313" key="2">
    <source>
        <dbReference type="EMBL" id="PKH45389.1"/>
    </source>
</evidence>
<keyword evidence="2" id="KW-0067">ATP-binding</keyword>
<comment type="caution">
    <text evidence="2">The sequence shown here is derived from an EMBL/GenBank/DDBJ whole genome shotgun (WGS) entry which is preliminary data.</text>
</comment>
<dbReference type="EMBL" id="PHFD01000342">
    <property type="protein sequence ID" value="PKH45389.1"/>
    <property type="molecule type" value="Genomic_DNA"/>
</dbReference>
<keyword evidence="1" id="KW-0472">Membrane</keyword>